<reference evidence="2 3" key="2">
    <citation type="journal article" date="2013" name="Plant Cell Physiol.">
        <title>Rice Annotation Project Database (RAP-DB): an integrative and interactive database for rice genomics.</title>
        <authorList>
            <person name="Sakai H."/>
            <person name="Lee S.S."/>
            <person name="Tanaka T."/>
            <person name="Numa H."/>
            <person name="Kim J."/>
            <person name="Kawahara Y."/>
            <person name="Wakimoto H."/>
            <person name="Yang C.C."/>
            <person name="Iwamoto M."/>
            <person name="Abe T."/>
            <person name="Yamada Y."/>
            <person name="Muto A."/>
            <person name="Inokuchi H."/>
            <person name="Ikemura T."/>
            <person name="Matsumoto T."/>
            <person name="Sasaki T."/>
            <person name="Itoh T."/>
        </authorList>
    </citation>
    <scope>NUCLEOTIDE SEQUENCE [LARGE SCALE GENOMIC DNA]</scope>
    <source>
        <strain evidence="3">cv. Nipponbare</strain>
    </source>
</reference>
<dbReference type="InParanoid" id="A0A0P0WIV7"/>
<protein>
    <submittedName>
        <fullName evidence="2">Os05g0189550 protein</fullName>
    </submittedName>
</protein>
<dbReference type="Proteomes" id="UP000059680">
    <property type="component" value="Chromosome 5"/>
</dbReference>
<name>A0A0P0WIV7_ORYSJ</name>
<dbReference type="EMBL" id="AP014961">
    <property type="protein sequence ID" value="BAS92632.1"/>
    <property type="molecule type" value="Genomic_DNA"/>
</dbReference>
<keyword evidence="3" id="KW-1185">Reference proteome</keyword>
<reference evidence="3" key="1">
    <citation type="journal article" date="2005" name="Nature">
        <title>The map-based sequence of the rice genome.</title>
        <authorList>
            <consortium name="International rice genome sequencing project (IRGSP)"/>
            <person name="Matsumoto T."/>
            <person name="Wu J."/>
            <person name="Kanamori H."/>
            <person name="Katayose Y."/>
            <person name="Fujisawa M."/>
            <person name="Namiki N."/>
            <person name="Mizuno H."/>
            <person name="Yamamoto K."/>
            <person name="Antonio B.A."/>
            <person name="Baba T."/>
            <person name="Sakata K."/>
            <person name="Nagamura Y."/>
            <person name="Aoki H."/>
            <person name="Arikawa K."/>
            <person name="Arita K."/>
            <person name="Bito T."/>
            <person name="Chiden Y."/>
            <person name="Fujitsuka N."/>
            <person name="Fukunaka R."/>
            <person name="Hamada M."/>
            <person name="Harada C."/>
            <person name="Hayashi A."/>
            <person name="Hijishita S."/>
            <person name="Honda M."/>
            <person name="Hosokawa S."/>
            <person name="Ichikawa Y."/>
            <person name="Idonuma A."/>
            <person name="Iijima M."/>
            <person name="Ikeda M."/>
            <person name="Ikeno M."/>
            <person name="Ito K."/>
            <person name="Ito S."/>
            <person name="Ito T."/>
            <person name="Ito Y."/>
            <person name="Ito Y."/>
            <person name="Iwabuchi A."/>
            <person name="Kamiya K."/>
            <person name="Karasawa W."/>
            <person name="Kurita K."/>
            <person name="Katagiri S."/>
            <person name="Kikuta A."/>
            <person name="Kobayashi H."/>
            <person name="Kobayashi N."/>
            <person name="Machita K."/>
            <person name="Maehara T."/>
            <person name="Masukawa M."/>
            <person name="Mizubayashi T."/>
            <person name="Mukai Y."/>
            <person name="Nagasaki H."/>
            <person name="Nagata Y."/>
            <person name="Naito S."/>
            <person name="Nakashima M."/>
            <person name="Nakama Y."/>
            <person name="Nakamichi Y."/>
            <person name="Nakamura M."/>
            <person name="Meguro A."/>
            <person name="Negishi M."/>
            <person name="Ohta I."/>
            <person name="Ohta T."/>
            <person name="Okamoto M."/>
            <person name="Ono N."/>
            <person name="Saji S."/>
            <person name="Sakaguchi M."/>
            <person name="Sakai K."/>
            <person name="Shibata M."/>
            <person name="Shimokawa T."/>
            <person name="Song J."/>
            <person name="Takazaki Y."/>
            <person name="Terasawa K."/>
            <person name="Tsugane M."/>
            <person name="Tsuji K."/>
            <person name="Ueda S."/>
            <person name="Waki K."/>
            <person name="Yamagata H."/>
            <person name="Yamamoto M."/>
            <person name="Yamamoto S."/>
            <person name="Yamane H."/>
            <person name="Yoshiki S."/>
            <person name="Yoshihara R."/>
            <person name="Yukawa K."/>
            <person name="Zhong H."/>
            <person name="Yano M."/>
            <person name="Yuan Q."/>
            <person name="Ouyang S."/>
            <person name="Liu J."/>
            <person name="Jones K.M."/>
            <person name="Gansberger K."/>
            <person name="Moffat K."/>
            <person name="Hill J."/>
            <person name="Bera J."/>
            <person name="Fadrosh D."/>
            <person name="Jin S."/>
            <person name="Johri S."/>
            <person name="Kim M."/>
            <person name="Overton L."/>
            <person name="Reardon M."/>
            <person name="Tsitrin T."/>
            <person name="Vuong H."/>
            <person name="Weaver B."/>
            <person name="Ciecko A."/>
            <person name="Tallon L."/>
            <person name="Jackson J."/>
            <person name="Pai G."/>
            <person name="Aken S.V."/>
            <person name="Utterback T."/>
            <person name="Reidmuller S."/>
            <person name="Feldblyum T."/>
            <person name="Hsiao J."/>
            <person name="Zismann V."/>
            <person name="Iobst S."/>
            <person name="de Vazeille A.R."/>
            <person name="Buell C.R."/>
            <person name="Ying K."/>
            <person name="Li Y."/>
            <person name="Lu T."/>
            <person name="Huang Y."/>
            <person name="Zhao Q."/>
            <person name="Feng Q."/>
            <person name="Zhang L."/>
            <person name="Zhu J."/>
            <person name="Weng Q."/>
            <person name="Mu J."/>
            <person name="Lu Y."/>
            <person name="Fan D."/>
            <person name="Liu Y."/>
            <person name="Guan J."/>
            <person name="Zhang Y."/>
            <person name="Yu S."/>
            <person name="Liu X."/>
            <person name="Zhang Y."/>
            <person name="Hong G."/>
            <person name="Han B."/>
            <person name="Choisne N."/>
            <person name="Demange N."/>
            <person name="Orjeda G."/>
            <person name="Samain S."/>
            <person name="Cattolico L."/>
            <person name="Pelletier E."/>
            <person name="Couloux A."/>
            <person name="Segurens B."/>
            <person name="Wincker P."/>
            <person name="D'Hont A."/>
            <person name="Scarpelli C."/>
            <person name="Weissenbach J."/>
            <person name="Salanoubat M."/>
            <person name="Quetier F."/>
            <person name="Yu Y."/>
            <person name="Kim H.R."/>
            <person name="Rambo T."/>
            <person name="Currie J."/>
            <person name="Collura K."/>
            <person name="Luo M."/>
            <person name="Yang T."/>
            <person name="Ammiraju J.S.S."/>
            <person name="Engler F."/>
            <person name="Soderlund C."/>
            <person name="Wing R.A."/>
            <person name="Palmer L.E."/>
            <person name="de la Bastide M."/>
            <person name="Spiegel L."/>
            <person name="Nascimento L."/>
            <person name="Zutavern T."/>
            <person name="O'Shaughnessy A."/>
            <person name="Dike S."/>
            <person name="Dedhia N."/>
            <person name="Preston R."/>
            <person name="Balija V."/>
            <person name="McCombie W.R."/>
            <person name="Chow T."/>
            <person name="Chen H."/>
            <person name="Chung M."/>
            <person name="Chen C."/>
            <person name="Shaw J."/>
            <person name="Wu H."/>
            <person name="Hsiao K."/>
            <person name="Chao Y."/>
            <person name="Chu M."/>
            <person name="Cheng C."/>
            <person name="Hour A."/>
            <person name="Lee P."/>
            <person name="Lin S."/>
            <person name="Lin Y."/>
            <person name="Liou J."/>
            <person name="Liu S."/>
            <person name="Hsing Y."/>
            <person name="Raghuvanshi S."/>
            <person name="Mohanty A."/>
            <person name="Bharti A.K."/>
            <person name="Gaur A."/>
            <person name="Gupta V."/>
            <person name="Kumar D."/>
            <person name="Ravi V."/>
            <person name="Vij S."/>
            <person name="Kapur A."/>
            <person name="Khurana P."/>
            <person name="Khurana P."/>
            <person name="Khurana J.P."/>
            <person name="Tyagi A.K."/>
            <person name="Gaikwad K."/>
            <person name="Singh A."/>
            <person name="Dalal V."/>
            <person name="Srivastava S."/>
            <person name="Dixit A."/>
            <person name="Pal A.K."/>
            <person name="Ghazi I.A."/>
            <person name="Yadav M."/>
            <person name="Pandit A."/>
            <person name="Bhargava A."/>
            <person name="Sureshbabu K."/>
            <person name="Batra K."/>
            <person name="Sharma T.R."/>
            <person name="Mohapatra T."/>
            <person name="Singh N.K."/>
            <person name="Messing J."/>
            <person name="Nelson A.B."/>
            <person name="Fuks G."/>
            <person name="Kavchok S."/>
            <person name="Keizer G."/>
            <person name="Linton E."/>
            <person name="Llaca V."/>
            <person name="Song R."/>
            <person name="Tanyolac B."/>
            <person name="Young S."/>
            <person name="Ho-Il K."/>
            <person name="Hahn J.H."/>
            <person name="Sangsakoo G."/>
            <person name="Vanavichit A."/>
            <person name="de Mattos Luiz.A.T."/>
            <person name="Zimmer P.D."/>
            <person name="Malone G."/>
            <person name="Dellagostin O."/>
            <person name="de Oliveira A.C."/>
            <person name="Bevan M."/>
            <person name="Bancroft I."/>
            <person name="Minx P."/>
            <person name="Cordum H."/>
            <person name="Wilson R."/>
            <person name="Cheng Z."/>
            <person name="Jin W."/>
            <person name="Jiang J."/>
            <person name="Leong S.A."/>
            <person name="Iwama H."/>
            <person name="Gojobori T."/>
            <person name="Itoh T."/>
            <person name="Niimura Y."/>
            <person name="Fujii Y."/>
            <person name="Habara T."/>
            <person name="Sakai H."/>
            <person name="Sato Y."/>
            <person name="Wilson G."/>
            <person name="Kumar K."/>
            <person name="McCouch S."/>
            <person name="Juretic N."/>
            <person name="Hoen D."/>
            <person name="Wright S."/>
            <person name="Bruskiewich R."/>
            <person name="Bureau T."/>
            <person name="Miyao A."/>
            <person name="Hirochika H."/>
            <person name="Nishikawa T."/>
            <person name="Kadowaki K."/>
            <person name="Sugiura M."/>
            <person name="Burr B."/>
            <person name="Sasaki T."/>
        </authorList>
    </citation>
    <scope>NUCLEOTIDE SEQUENCE [LARGE SCALE GENOMIC DNA]</scope>
    <source>
        <strain evidence="3">cv. Nipponbare</strain>
    </source>
</reference>
<evidence type="ECO:0000313" key="3">
    <source>
        <dbReference type="Proteomes" id="UP000059680"/>
    </source>
</evidence>
<proteinExistence type="predicted"/>
<accession>A0A0P0WIV7</accession>
<sequence length="95" mass="10203">MAAAGDELPTEDVVVGDELRCGPWMGEEAAAGDEVWVQCGAWTGEDAAAGDDASTPRRAAPGFTNDILGGSHDPPQKYHCVIPMQYRMTLLRYHV</sequence>
<evidence type="ECO:0000256" key="1">
    <source>
        <dbReference type="SAM" id="MobiDB-lite"/>
    </source>
</evidence>
<gene>
    <name evidence="2" type="ordered locus">Os05g0189550</name>
    <name evidence="2" type="ORF">OSNPB_050189550</name>
</gene>
<dbReference type="AlphaFoldDB" id="A0A0P0WIV7"/>
<dbReference type="PaxDb" id="39947-A0A0P0WIV7"/>
<reference evidence="2 3" key="3">
    <citation type="journal article" date="2013" name="Rice">
        <title>Improvement of the Oryza sativa Nipponbare reference genome using next generation sequence and optical map data.</title>
        <authorList>
            <person name="Kawahara Y."/>
            <person name="de la Bastide M."/>
            <person name="Hamilton J.P."/>
            <person name="Kanamori H."/>
            <person name="McCombie W.R."/>
            <person name="Ouyang S."/>
            <person name="Schwartz D.C."/>
            <person name="Tanaka T."/>
            <person name="Wu J."/>
            <person name="Zhou S."/>
            <person name="Childs K.L."/>
            <person name="Davidson R.M."/>
            <person name="Lin H."/>
            <person name="Quesada-Ocampo L."/>
            <person name="Vaillancourt B."/>
            <person name="Sakai H."/>
            <person name="Lee S.S."/>
            <person name="Kim J."/>
            <person name="Numa H."/>
            <person name="Itoh T."/>
            <person name="Buell C.R."/>
            <person name="Matsumoto T."/>
        </authorList>
    </citation>
    <scope>NUCLEOTIDE SEQUENCE [LARGE SCALE GENOMIC DNA]</scope>
    <source>
        <strain evidence="3">cv. Nipponbare</strain>
    </source>
</reference>
<organism evidence="2 3">
    <name type="scientific">Oryza sativa subsp. japonica</name>
    <name type="common">Rice</name>
    <dbReference type="NCBI Taxonomy" id="39947"/>
    <lineage>
        <taxon>Eukaryota</taxon>
        <taxon>Viridiplantae</taxon>
        <taxon>Streptophyta</taxon>
        <taxon>Embryophyta</taxon>
        <taxon>Tracheophyta</taxon>
        <taxon>Spermatophyta</taxon>
        <taxon>Magnoliopsida</taxon>
        <taxon>Liliopsida</taxon>
        <taxon>Poales</taxon>
        <taxon>Poaceae</taxon>
        <taxon>BOP clade</taxon>
        <taxon>Oryzoideae</taxon>
        <taxon>Oryzeae</taxon>
        <taxon>Oryzinae</taxon>
        <taxon>Oryza</taxon>
        <taxon>Oryza sativa</taxon>
    </lineage>
</organism>
<evidence type="ECO:0000313" key="2">
    <source>
        <dbReference type="EMBL" id="BAS92632.1"/>
    </source>
</evidence>
<feature type="region of interest" description="Disordered" evidence="1">
    <location>
        <begin position="47"/>
        <end position="71"/>
    </location>
</feature>